<name>A0A6J1SP64_FRAOC</name>
<reference evidence="2" key="1">
    <citation type="submission" date="2025-08" db="UniProtKB">
        <authorList>
            <consortium name="RefSeq"/>
        </authorList>
    </citation>
    <scope>IDENTIFICATION</scope>
    <source>
        <tissue evidence="2">Whole organism</tissue>
    </source>
</reference>
<proteinExistence type="predicted"/>
<accession>A0A6J1SP64</accession>
<evidence type="ECO:0000313" key="2">
    <source>
        <dbReference type="RefSeq" id="XP_026282583.1"/>
    </source>
</evidence>
<dbReference type="KEGG" id="foc:113209349"/>
<dbReference type="GO" id="GO:0030687">
    <property type="term" value="C:preribosome, large subunit precursor"/>
    <property type="evidence" value="ECO:0007669"/>
    <property type="project" value="TreeGrafter"/>
</dbReference>
<dbReference type="GeneID" id="113209349"/>
<dbReference type="RefSeq" id="XP_026282583.1">
    <property type="nucleotide sequence ID" value="XM_026426798.2"/>
</dbReference>
<dbReference type="GO" id="GO:0000470">
    <property type="term" value="P:maturation of LSU-rRNA"/>
    <property type="evidence" value="ECO:0007669"/>
    <property type="project" value="TreeGrafter"/>
</dbReference>
<dbReference type="GO" id="GO:0090730">
    <property type="term" value="C:Las1 complex"/>
    <property type="evidence" value="ECO:0007669"/>
    <property type="project" value="InterPro"/>
</dbReference>
<dbReference type="Pfam" id="PF04031">
    <property type="entry name" value="Las1"/>
    <property type="match status" value="1"/>
</dbReference>
<protein>
    <submittedName>
        <fullName evidence="2">Uncharacterized protein LOC113209349</fullName>
    </submittedName>
</protein>
<dbReference type="InterPro" id="IPR007174">
    <property type="entry name" value="Las1"/>
</dbReference>
<dbReference type="GO" id="GO:0004519">
    <property type="term" value="F:endonuclease activity"/>
    <property type="evidence" value="ECO:0007669"/>
    <property type="project" value="InterPro"/>
</dbReference>
<dbReference type="Proteomes" id="UP000504606">
    <property type="component" value="Unplaced"/>
</dbReference>
<organism evidence="1 2">
    <name type="scientific">Frankliniella occidentalis</name>
    <name type="common">Western flower thrips</name>
    <name type="synonym">Euthrips occidentalis</name>
    <dbReference type="NCBI Taxonomy" id="133901"/>
    <lineage>
        <taxon>Eukaryota</taxon>
        <taxon>Metazoa</taxon>
        <taxon>Ecdysozoa</taxon>
        <taxon>Arthropoda</taxon>
        <taxon>Hexapoda</taxon>
        <taxon>Insecta</taxon>
        <taxon>Pterygota</taxon>
        <taxon>Neoptera</taxon>
        <taxon>Paraneoptera</taxon>
        <taxon>Thysanoptera</taxon>
        <taxon>Terebrantia</taxon>
        <taxon>Thripoidea</taxon>
        <taxon>Thripidae</taxon>
        <taxon>Frankliniella</taxon>
    </lineage>
</organism>
<evidence type="ECO:0000313" key="1">
    <source>
        <dbReference type="Proteomes" id="UP000504606"/>
    </source>
</evidence>
<dbReference type="PANTHER" id="PTHR15002">
    <property type="entry name" value="RIBOSOMAL BIOGENESIS PROTEIN LAS1L"/>
    <property type="match status" value="1"/>
</dbReference>
<dbReference type="AlphaFoldDB" id="A0A6J1SP64"/>
<dbReference type="OrthoDB" id="10263222at2759"/>
<gene>
    <name evidence="2" type="primary">LOC113209349</name>
</gene>
<dbReference type="PANTHER" id="PTHR15002:SF0">
    <property type="entry name" value="RIBOSOMAL BIOGENESIS PROTEIN LAS1L"/>
    <property type="match status" value="1"/>
</dbReference>
<dbReference type="GO" id="GO:0000460">
    <property type="term" value="P:maturation of 5.8S rRNA"/>
    <property type="evidence" value="ECO:0007669"/>
    <property type="project" value="TreeGrafter"/>
</dbReference>
<keyword evidence="1" id="KW-1185">Reference proteome</keyword>
<sequence length="638" mass="72372">MNVVTENMDSTLYKRIVPWFSMDEWKLVYNLVYSESHEDQKCGLNRLVGWKARCQSLPPAVECTLCIFQVLIEDPDHLSEKCVSVAIEQQLRLMYSTAVMRFLNLMLEVPNQEDLRGSMYSKAENLGIPEWIVNLRHDAAHGVSLPDLSLLRAASVFISKWLHEYYWEQESQIVSDWHVTPAVVYTLSADERELRSIIESWEALSLYDLAGFENMSQIPDNDLKSSVKSIHEMLKQGNKQEVEVTVRRSKVSTALSLVLRKLVRFFKSRSGTMDKASLLADIVVGGDFLLPSESLMQILKPSGSEQGILLELPPELSKCCSDFMNTLWTLGAIPALVLKLISFSMSPTQTDIRRSVAALWVQKVLASCVKVREARKVRLAIRDKLDFKDIAQHYKSSLPGESRNAVLTALAFAAVENQRPDLKVGYSWKVSQIPSVLTSMDLIRQAVFPPSKFSSFYLPCAMELVTPRMAIQSRMQLMDLINNYSNDESDILEFSEGEISSVSEFINRVADKDKTQLSMTEPKQKSAWSLSQCHLEWGKSPLGVLPWQREQAKYSSVPESFMLGKWNSAPEKKETACEENCSNDLSSIHRIKAGRVMKTYVKTMTPKKVLKTRSASPNQRAIKFVSSLYQNNFVSHKH</sequence>